<dbReference type="Gene3D" id="1.20.120.1630">
    <property type="match status" value="1"/>
</dbReference>
<dbReference type="RefSeq" id="WP_087641868.1">
    <property type="nucleotide sequence ID" value="NZ_CP147246.1"/>
</dbReference>
<name>A0A200IZV9_9ENTE</name>
<reference evidence="7" key="2">
    <citation type="submission" date="2017-05" db="EMBL/GenBank/DDBJ databases">
        <authorList>
            <consortium name="The Broad Institute Genomics Platform"/>
            <consortium name="The Broad Institute Genomic Center for Infectious Diseases"/>
            <person name="Earl A."/>
            <person name="Manson A."/>
            <person name="Schwartman J."/>
            <person name="Gilmore M."/>
            <person name="Abouelleil A."/>
            <person name="Cao P."/>
            <person name="Chapman S."/>
            <person name="Cusick C."/>
            <person name="Shea T."/>
            <person name="Young S."/>
            <person name="Neafsey D."/>
            <person name="Nusbaum C."/>
            <person name="Birren B."/>
        </authorList>
    </citation>
    <scope>NUCLEOTIDE SEQUENCE</scope>
    <source>
        <strain evidence="7">9D6_DIV0238</strain>
    </source>
</reference>
<dbReference type="PANTHER" id="PTHR43847">
    <property type="entry name" value="BLL3993 PROTEIN"/>
    <property type="match status" value="1"/>
</dbReference>
<keyword evidence="2 5" id="KW-0812">Transmembrane</keyword>
<feature type="transmembrane region" description="Helical" evidence="5">
    <location>
        <begin position="36"/>
        <end position="56"/>
    </location>
</feature>
<feature type="transmembrane region" description="Helical" evidence="5">
    <location>
        <begin position="128"/>
        <end position="154"/>
    </location>
</feature>
<accession>A0A200IZV9</accession>
<dbReference type="PANTHER" id="PTHR43847:SF1">
    <property type="entry name" value="BLL3993 PROTEIN"/>
    <property type="match status" value="1"/>
</dbReference>
<evidence type="ECO:0008006" key="9">
    <source>
        <dbReference type="Google" id="ProtNLM"/>
    </source>
</evidence>
<sequence length="170" mass="19834">MIYLFFLIFSSIRLLFLRYSIKNEKAILANGGREYGAKVSFLLAIVHTIIYFSAFFEGIVRKVSLDTVSMIGLLLIGFSYSVLVYIIHLLGKLWTVKLMVASDHVYVDHWLFKKIEHPNYFLNIIPELIGIILFFHAWLTGIIGLPIYMVILMLRIREENEVNKQFKEEI</sequence>
<reference evidence="7" key="3">
    <citation type="submission" date="2024-03" db="EMBL/GenBank/DDBJ databases">
        <title>The Genome Sequence of Enterococcus sp. DIV0238c.</title>
        <authorList>
            <consortium name="The Broad Institute Genomics Platform"/>
            <consortium name="The Broad Institute Microbial Omics Core"/>
            <consortium name="The Broad Institute Genomic Center for Infectious Diseases"/>
            <person name="Earl A."/>
            <person name="Manson A."/>
            <person name="Gilmore M."/>
            <person name="Schwartman J."/>
            <person name="Shea T."/>
            <person name="Abouelleil A."/>
            <person name="Cao P."/>
            <person name="Chapman S."/>
            <person name="Cusick C."/>
            <person name="Young S."/>
            <person name="Neafsey D."/>
            <person name="Nusbaum C."/>
            <person name="Birren B."/>
        </authorList>
    </citation>
    <scope>NUCLEOTIDE SEQUENCE</scope>
    <source>
        <strain evidence="7">9D6_DIV0238</strain>
    </source>
</reference>
<protein>
    <recommendedName>
        <fullName evidence="9">Isoprenylcysteine carboxyl methyltransferase</fullName>
    </recommendedName>
</protein>
<dbReference type="OrthoDB" id="5363370at2"/>
<gene>
    <name evidence="7" type="ORF">A5889_002119</name>
    <name evidence="6" type="ORF">A5889_002804</name>
</gene>
<organism evidence="6">
    <name type="scientific">Candidatus Enterococcus dunnyi</name>
    <dbReference type="NCBI Taxonomy" id="1834192"/>
    <lineage>
        <taxon>Bacteria</taxon>
        <taxon>Bacillati</taxon>
        <taxon>Bacillota</taxon>
        <taxon>Bacilli</taxon>
        <taxon>Lactobacillales</taxon>
        <taxon>Enterococcaceae</taxon>
        <taxon>Enterococcus</taxon>
    </lineage>
</organism>
<proteinExistence type="predicted"/>
<dbReference type="Pfam" id="PF04140">
    <property type="entry name" value="ICMT"/>
    <property type="match status" value="1"/>
</dbReference>
<keyword evidence="3 5" id="KW-1133">Transmembrane helix</keyword>
<evidence type="ECO:0000256" key="1">
    <source>
        <dbReference type="ARBA" id="ARBA00004141"/>
    </source>
</evidence>
<evidence type="ECO:0000313" key="8">
    <source>
        <dbReference type="Proteomes" id="UP000196151"/>
    </source>
</evidence>
<dbReference type="GO" id="GO:0016020">
    <property type="term" value="C:membrane"/>
    <property type="evidence" value="ECO:0007669"/>
    <property type="project" value="UniProtKB-SubCell"/>
</dbReference>
<comment type="subcellular location">
    <subcellularLocation>
        <location evidence="1">Membrane</location>
        <topology evidence="1">Multi-pass membrane protein</topology>
    </subcellularLocation>
</comment>
<dbReference type="Proteomes" id="UP000196151">
    <property type="component" value="Chromosome"/>
</dbReference>
<dbReference type="AlphaFoldDB" id="A0A200IZV9"/>
<dbReference type="GO" id="GO:0004671">
    <property type="term" value="F:protein C-terminal S-isoprenylcysteine carboxyl O-methyltransferase activity"/>
    <property type="evidence" value="ECO:0007669"/>
    <property type="project" value="InterPro"/>
</dbReference>
<evidence type="ECO:0000256" key="4">
    <source>
        <dbReference type="ARBA" id="ARBA00023136"/>
    </source>
</evidence>
<dbReference type="InterPro" id="IPR052527">
    <property type="entry name" value="Metal_cation-efflux_comp"/>
</dbReference>
<feature type="transmembrane region" description="Helical" evidence="5">
    <location>
        <begin position="68"/>
        <end position="90"/>
    </location>
</feature>
<keyword evidence="8" id="KW-1185">Reference proteome</keyword>
<dbReference type="EMBL" id="NIBQ01000003">
    <property type="protein sequence ID" value="OUZ30516.1"/>
    <property type="molecule type" value="Genomic_DNA"/>
</dbReference>
<evidence type="ECO:0000256" key="2">
    <source>
        <dbReference type="ARBA" id="ARBA00022692"/>
    </source>
</evidence>
<evidence type="ECO:0000256" key="5">
    <source>
        <dbReference type="SAM" id="Phobius"/>
    </source>
</evidence>
<evidence type="ECO:0000313" key="6">
    <source>
        <dbReference type="EMBL" id="OUZ30516.1"/>
    </source>
</evidence>
<dbReference type="EMBL" id="CP147246">
    <property type="protein sequence ID" value="WYJ94606.1"/>
    <property type="molecule type" value="Genomic_DNA"/>
</dbReference>
<keyword evidence="4 5" id="KW-0472">Membrane</keyword>
<evidence type="ECO:0000313" key="7">
    <source>
        <dbReference type="EMBL" id="WYJ94606.1"/>
    </source>
</evidence>
<evidence type="ECO:0000256" key="3">
    <source>
        <dbReference type="ARBA" id="ARBA00022989"/>
    </source>
</evidence>
<dbReference type="InterPro" id="IPR007269">
    <property type="entry name" value="ICMT_MeTrfase"/>
</dbReference>
<reference evidence="6" key="1">
    <citation type="submission" date="2017-05" db="EMBL/GenBank/DDBJ databases">
        <title>The Genome Sequence of Enterococcus sp. 9D6_DIV0238.</title>
        <authorList>
            <consortium name="The Broad Institute Genomics Platform"/>
            <consortium name="The Broad Institute Genomic Center for Infectious Diseases"/>
            <person name="Earl A."/>
            <person name="Manson A."/>
            <person name="Schwartman J."/>
            <person name="Gilmore M."/>
            <person name="Abouelleil A."/>
            <person name="Cao P."/>
            <person name="Chapman S."/>
            <person name="Cusick C."/>
            <person name="Shea T."/>
            <person name="Young S."/>
            <person name="Neafsey D."/>
            <person name="Nusbaum C."/>
            <person name="Birren B."/>
        </authorList>
    </citation>
    <scope>NUCLEOTIDE SEQUENCE [LARGE SCALE GENOMIC DNA]</scope>
    <source>
        <strain evidence="6">9D6_DIV0238</strain>
    </source>
</reference>